<dbReference type="AlphaFoldDB" id="A0A7Y2ECK5"/>
<reference evidence="16 17" key="1">
    <citation type="submission" date="2020-03" db="EMBL/GenBank/DDBJ databases">
        <title>Metabolic flexibility allows generalist bacteria to become dominant in a frequently disturbed ecosystem.</title>
        <authorList>
            <person name="Chen Y.-J."/>
            <person name="Leung P.M."/>
            <person name="Bay S.K."/>
            <person name="Hugenholtz P."/>
            <person name="Kessler A.J."/>
            <person name="Shelley G."/>
            <person name="Waite D.W."/>
            <person name="Cook P.L."/>
            <person name="Greening C."/>
        </authorList>
    </citation>
    <scope>NUCLEOTIDE SEQUENCE [LARGE SCALE GENOMIC DNA]</scope>
    <source>
        <strain evidence="16">SS_bin_28</strain>
    </source>
</reference>
<protein>
    <recommendedName>
        <fullName evidence="2">DNA-(apurinic or apyrimidinic site) lyase</fullName>
        <ecNumber evidence="2">4.2.99.18</ecNumber>
    </recommendedName>
</protein>
<dbReference type="EMBL" id="JABDJR010000103">
    <property type="protein sequence ID" value="NNF05668.1"/>
    <property type="molecule type" value="Genomic_DNA"/>
</dbReference>
<dbReference type="PANTHER" id="PTHR42697">
    <property type="entry name" value="ENDONUCLEASE 8"/>
    <property type="match status" value="1"/>
</dbReference>
<dbReference type="PROSITE" id="PS51068">
    <property type="entry name" value="FPG_CAT"/>
    <property type="match status" value="1"/>
</dbReference>
<dbReference type="SUPFAM" id="SSF57716">
    <property type="entry name" value="Glucocorticoid receptor-like (DNA-binding domain)"/>
    <property type="match status" value="1"/>
</dbReference>
<evidence type="ECO:0000256" key="4">
    <source>
        <dbReference type="ARBA" id="ARBA00022763"/>
    </source>
</evidence>
<keyword evidence="11" id="KW-0511">Multifunctional enzyme</keyword>
<dbReference type="SUPFAM" id="SSF46946">
    <property type="entry name" value="S13-like H2TH domain"/>
    <property type="match status" value="1"/>
</dbReference>
<evidence type="ECO:0000256" key="8">
    <source>
        <dbReference type="ARBA" id="ARBA00023125"/>
    </source>
</evidence>
<dbReference type="GO" id="GO:0008270">
    <property type="term" value="F:zinc ion binding"/>
    <property type="evidence" value="ECO:0007669"/>
    <property type="project" value="UniProtKB-KW"/>
</dbReference>
<evidence type="ECO:0000259" key="14">
    <source>
        <dbReference type="PROSITE" id="PS51066"/>
    </source>
</evidence>
<keyword evidence="8" id="KW-0238">DNA-binding</keyword>
<dbReference type="EC" id="4.2.99.18" evidence="2"/>
<comment type="similarity">
    <text evidence="1">Belongs to the FPG family.</text>
</comment>
<dbReference type="GO" id="GO:0003684">
    <property type="term" value="F:damaged DNA binding"/>
    <property type="evidence" value="ECO:0007669"/>
    <property type="project" value="InterPro"/>
</dbReference>
<evidence type="ECO:0000256" key="10">
    <source>
        <dbReference type="ARBA" id="ARBA00023239"/>
    </source>
</evidence>
<keyword evidence="10 16" id="KW-0456">Lyase</keyword>
<dbReference type="GO" id="GO:0006284">
    <property type="term" value="P:base-excision repair"/>
    <property type="evidence" value="ECO:0007669"/>
    <property type="project" value="InterPro"/>
</dbReference>
<sequence>MPEGPEIRLAADAVAKAIEGHRAEKVEFGLPYLQEFEDTLSGRKIQSVSSWGKAMLIRFTGGWTLYSHNQLYGKWFVRRRDNFPKTGRQLRVAIHNKTHSALLYSASEIEVLRESKLTEHAYLGKLGPDILDPKLRPASIAKRLHQKPFLGRSLGALFLDQGFLAGVGNYLRSEMLFEAGLLPARKAKELDEAETKRLGKAVRLIGKRAYEQKGICVDLGSFKKYRELGERRGTARYSVFARQGRSCRACGNSIAKLMVAGRRLYLCDFCQI</sequence>
<dbReference type="Gene3D" id="3.20.190.10">
    <property type="entry name" value="MutM-like, N-terminal"/>
    <property type="match status" value="1"/>
</dbReference>
<keyword evidence="12" id="KW-0326">Glycosidase</keyword>
<evidence type="ECO:0000256" key="2">
    <source>
        <dbReference type="ARBA" id="ARBA00012720"/>
    </source>
</evidence>
<name>A0A7Y2ECK5_UNCEI</name>
<accession>A0A7Y2ECK5</accession>
<keyword evidence="16" id="KW-0255">Endonuclease</keyword>
<evidence type="ECO:0000256" key="9">
    <source>
        <dbReference type="ARBA" id="ARBA00023204"/>
    </source>
</evidence>
<dbReference type="Proteomes" id="UP000547674">
    <property type="component" value="Unassembled WGS sequence"/>
</dbReference>
<dbReference type="InterPro" id="IPR010979">
    <property type="entry name" value="Ribosomal_uS13-like_H2TH"/>
</dbReference>
<dbReference type="SMART" id="SM01232">
    <property type="entry name" value="H2TH"/>
    <property type="match status" value="1"/>
</dbReference>
<dbReference type="PROSITE" id="PS51066">
    <property type="entry name" value="ZF_FPG_2"/>
    <property type="match status" value="1"/>
</dbReference>
<keyword evidence="5 13" id="KW-0863">Zinc-finger</keyword>
<dbReference type="InterPro" id="IPR035937">
    <property type="entry name" value="FPG_N"/>
</dbReference>
<evidence type="ECO:0000256" key="1">
    <source>
        <dbReference type="ARBA" id="ARBA00009409"/>
    </source>
</evidence>
<gene>
    <name evidence="16" type="primary">nei</name>
    <name evidence="16" type="ORF">HKN21_02795</name>
</gene>
<dbReference type="InterPro" id="IPR000214">
    <property type="entry name" value="Znf_DNA_glyclase/AP_lyase"/>
</dbReference>
<dbReference type="InterPro" id="IPR012319">
    <property type="entry name" value="FPG_cat"/>
</dbReference>
<dbReference type="NCBIfam" id="NF007763">
    <property type="entry name" value="PRK10445.1"/>
    <property type="match status" value="1"/>
</dbReference>
<organism evidence="16 17">
    <name type="scientific">Eiseniibacteriota bacterium</name>
    <dbReference type="NCBI Taxonomy" id="2212470"/>
    <lineage>
        <taxon>Bacteria</taxon>
        <taxon>Candidatus Eiseniibacteriota</taxon>
    </lineage>
</organism>
<dbReference type="SMART" id="SM00898">
    <property type="entry name" value="Fapy_DNA_glyco"/>
    <property type="match status" value="1"/>
</dbReference>
<keyword evidence="4" id="KW-0227">DNA damage</keyword>
<dbReference type="InterPro" id="IPR015886">
    <property type="entry name" value="H2TH_FPG"/>
</dbReference>
<evidence type="ECO:0000256" key="5">
    <source>
        <dbReference type="ARBA" id="ARBA00022771"/>
    </source>
</evidence>
<evidence type="ECO:0000256" key="12">
    <source>
        <dbReference type="ARBA" id="ARBA00023295"/>
    </source>
</evidence>
<proteinExistence type="inferred from homology"/>
<evidence type="ECO:0000259" key="15">
    <source>
        <dbReference type="PROSITE" id="PS51068"/>
    </source>
</evidence>
<keyword evidence="7" id="KW-0862">Zinc</keyword>
<evidence type="ECO:0000256" key="7">
    <source>
        <dbReference type="ARBA" id="ARBA00022833"/>
    </source>
</evidence>
<evidence type="ECO:0000256" key="6">
    <source>
        <dbReference type="ARBA" id="ARBA00022801"/>
    </source>
</evidence>
<keyword evidence="3" id="KW-0479">Metal-binding</keyword>
<dbReference type="SUPFAM" id="SSF81624">
    <property type="entry name" value="N-terminal domain of MutM-like DNA repair proteins"/>
    <property type="match status" value="1"/>
</dbReference>
<dbReference type="Gene3D" id="1.10.8.50">
    <property type="match status" value="1"/>
</dbReference>
<dbReference type="GO" id="GO:0140078">
    <property type="term" value="F:class I DNA-(apurinic or apyrimidinic site) endonuclease activity"/>
    <property type="evidence" value="ECO:0007669"/>
    <property type="project" value="UniProtKB-EC"/>
</dbReference>
<evidence type="ECO:0000313" key="16">
    <source>
        <dbReference type="EMBL" id="NNF05668.1"/>
    </source>
</evidence>
<keyword evidence="6" id="KW-0378">Hydrolase</keyword>
<dbReference type="PANTHER" id="PTHR42697:SF1">
    <property type="entry name" value="ENDONUCLEASE 8"/>
    <property type="match status" value="1"/>
</dbReference>
<dbReference type="Pfam" id="PF01149">
    <property type="entry name" value="Fapy_DNA_glyco"/>
    <property type="match status" value="1"/>
</dbReference>
<comment type="caution">
    <text evidence="16">The sequence shown here is derived from an EMBL/GenBank/DDBJ whole genome shotgun (WGS) entry which is preliminary data.</text>
</comment>
<feature type="domain" description="FPG-type" evidence="14">
    <location>
        <begin position="238"/>
        <end position="272"/>
    </location>
</feature>
<dbReference type="GO" id="GO:0000703">
    <property type="term" value="F:oxidized pyrimidine nucleobase lesion DNA N-glycosylase activity"/>
    <property type="evidence" value="ECO:0007669"/>
    <property type="project" value="TreeGrafter"/>
</dbReference>
<feature type="domain" description="Formamidopyrimidine-DNA glycosylase catalytic" evidence="15">
    <location>
        <begin position="2"/>
        <end position="99"/>
    </location>
</feature>
<evidence type="ECO:0000256" key="3">
    <source>
        <dbReference type="ARBA" id="ARBA00022723"/>
    </source>
</evidence>
<evidence type="ECO:0000256" key="13">
    <source>
        <dbReference type="PROSITE-ProRule" id="PRU00391"/>
    </source>
</evidence>
<dbReference type="Pfam" id="PF06831">
    <property type="entry name" value="H2TH"/>
    <property type="match status" value="1"/>
</dbReference>
<keyword evidence="16" id="KW-0540">Nuclease</keyword>
<evidence type="ECO:0000313" key="17">
    <source>
        <dbReference type="Proteomes" id="UP000547674"/>
    </source>
</evidence>
<evidence type="ECO:0000256" key="11">
    <source>
        <dbReference type="ARBA" id="ARBA00023268"/>
    </source>
</evidence>
<keyword evidence="9" id="KW-0234">DNA repair</keyword>